<dbReference type="OrthoDB" id="676979at2759"/>
<keyword evidence="7" id="KW-0808">Transferase</keyword>
<dbReference type="FunFam" id="3.80.10.10:FF:000269">
    <property type="entry name" value="Piriformospora indica-insensitive protein 2"/>
    <property type="match status" value="1"/>
</dbReference>
<dbReference type="GO" id="GO:0005524">
    <property type="term" value="F:ATP binding"/>
    <property type="evidence" value="ECO:0007669"/>
    <property type="project" value="UniProtKB-UniRule"/>
</dbReference>
<evidence type="ECO:0000256" key="5">
    <source>
        <dbReference type="ARBA" id="ARBA00022527"/>
    </source>
</evidence>
<dbReference type="Pfam" id="PF13855">
    <property type="entry name" value="LRR_8"/>
    <property type="match status" value="1"/>
</dbReference>
<dbReference type="GO" id="GO:0004674">
    <property type="term" value="F:protein serine/threonine kinase activity"/>
    <property type="evidence" value="ECO:0007669"/>
    <property type="project" value="UniProtKB-KW"/>
</dbReference>
<reference evidence="20" key="1">
    <citation type="submission" date="2022-04" db="EMBL/GenBank/DDBJ databases">
        <title>Carnegiea gigantea Genome sequencing and assembly v2.</title>
        <authorList>
            <person name="Copetti D."/>
            <person name="Sanderson M.J."/>
            <person name="Burquez A."/>
            <person name="Wojciechowski M.F."/>
        </authorList>
    </citation>
    <scope>NUCLEOTIDE SEQUENCE</scope>
    <source>
        <strain evidence="20">SGP5-SGP5p</strain>
        <tissue evidence="20">Aerial part</tissue>
    </source>
</reference>
<feature type="domain" description="Protein kinase" evidence="19">
    <location>
        <begin position="476"/>
        <end position="777"/>
    </location>
</feature>
<keyword evidence="12" id="KW-0418">Kinase</keyword>
<dbReference type="InterPro" id="IPR008271">
    <property type="entry name" value="Ser/Thr_kinase_AS"/>
</dbReference>
<evidence type="ECO:0000256" key="14">
    <source>
        <dbReference type="ARBA" id="ARBA00022989"/>
    </source>
</evidence>
<dbReference type="InterPro" id="IPR051824">
    <property type="entry name" value="LRR_Rcpt-Like_S/T_Kinase"/>
</dbReference>
<accession>A0A9Q1KLD8</accession>
<keyword evidence="11 18" id="KW-0547">Nucleotide-binding</keyword>
<dbReference type="GO" id="GO:0005886">
    <property type="term" value="C:plasma membrane"/>
    <property type="evidence" value="ECO:0007669"/>
    <property type="project" value="UniProtKB-SubCell"/>
</dbReference>
<evidence type="ECO:0000256" key="6">
    <source>
        <dbReference type="ARBA" id="ARBA00022614"/>
    </source>
</evidence>
<evidence type="ECO:0000313" key="20">
    <source>
        <dbReference type="EMBL" id="KAJ8445538.1"/>
    </source>
</evidence>
<dbReference type="PROSITE" id="PS51450">
    <property type="entry name" value="LRR"/>
    <property type="match status" value="1"/>
</dbReference>
<comment type="caution">
    <text evidence="20">The sequence shown here is derived from an EMBL/GenBank/DDBJ whole genome shotgun (WGS) entry which is preliminary data.</text>
</comment>
<evidence type="ECO:0000256" key="1">
    <source>
        <dbReference type="ARBA" id="ARBA00004236"/>
    </source>
</evidence>
<dbReference type="SUPFAM" id="SSF52058">
    <property type="entry name" value="L domain-like"/>
    <property type="match status" value="1"/>
</dbReference>
<dbReference type="FunFam" id="3.30.200.20:FF:000406">
    <property type="entry name" value="PTI1-like tyrosine-protein kinase At3g15890"/>
    <property type="match status" value="1"/>
</dbReference>
<evidence type="ECO:0000256" key="12">
    <source>
        <dbReference type="ARBA" id="ARBA00022777"/>
    </source>
</evidence>
<keyword evidence="10" id="KW-0677">Repeat</keyword>
<keyword evidence="21" id="KW-1185">Reference proteome</keyword>
<dbReference type="SUPFAM" id="SSF56112">
    <property type="entry name" value="Protein kinase-like (PK-like)"/>
    <property type="match status" value="1"/>
</dbReference>
<dbReference type="Gene3D" id="3.30.200.20">
    <property type="entry name" value="Phosphorylase Kinase, domain 1"/>
    <property type="match status" value="1"/>
</dbReference>
<keyword evidence="4" id="KW-1003">Cell membrane</keyword>
<evidence type="ECO:0000256" key="18">
    <source>
        <dbReference type="PROSITE-ProRule" id="PRU10141"/>
    </source>
</evidence>
<dbReference type="InterPro" id="IPR001245">
    <property type="entry name" value="Ser-Thr/Tyr_kinase_cat_dom"/>
</dbReference>
<name>A0A9Q1KLD8_9CARY</name>
<keyword evidence="5" id="KW-0723">Serine/threonine-protein kinase</keyword>
<evidence type="ECO:0000259" key="19">
    <source>
        <dbReference type="PROSITE" id="PS50011"/>
    </source>
</evidence>
<evidence type="ECO:0000256" key="3">
    <source>
        <dbReference type="ARBA" id="ARBA00012513"/>
    </source>
</evidence>
<evidence type="ECO:0000256" key="15">
    <source>
        <dbReference type="ARBA" id="ARBA00023136"/>
    </source>
</evidence>
<gene>
    <name evidence="20" type="ORF">Cgig2_012426</name>
</gene>
<evidence type="ECO:0000256" key="4">
    <source>
        <dbReference type="ARBA" id="ARBA00022475"/>
    </source>
</evidence>
<dbReference type="PROSITE" id="PS50011">
    <property type="entry name" value="PROTEIN_KINASE_DOM"/>
    <property type="match status" value="1"/>
</dbReference>
<dbReference type="InterPro" id="IPR001611">
    <property type="entry name" value="Leu-rich_rpt"/>
</dbReference>
<dbReference type="InterPro" id="IPR011009">
    <property type="entry name" value="Kinase-like_dom_sf"/>
</dbReference>
<dbReference type="SMART" id="SM00369">
    <property type="entry name" value="LRR_TYP"/>
    <property type="match status" value="4"/>
</dbReference>
<evidence type="ECO:0000256" key="2">
    <source>
        <dbReference type="ARBA" id="ARBA00004479"/>
    </source>
</evidence>
<keyword evidence="9" id="KW-0732">Signal</keyword>
<evidence type="ECO:0000256" key="8">
    <source>
        <dbReference type="ARBA" id="ARBA00022692"/>
    </source>
</evidence>
<comment type="catalytic activity">
    <reaction evidence="17">
        <text>L-seryl-[protein] + ATP = O-phospho-L-seryl-[protein] + ADP + H(+)</text>
        <dbReference type="Rhea" id="RHEA:17989"/>
        <dbReference type="Rhea" id="RHEA-COMP:9863"/>
        <dbReference type="Rhea" id="RHEA-COMP:11604"/>
        <dbReference type="ChEBI" id="CHEBI:15378"/>
        <dbReference type="ChEBI" id="CHEBI:29999"/>
        <dbReference type="ChEBI" id="CHEBI:30616"/>
        <dbReference type="ChEBI" id="CHEBI:83421"/>
        <dbReference type="ChEBI" id="CHEBI:456216"/>
        <dbReference type="EC" id="2.7.11.1"/>
    </reaction>
</comment>
<dbReference type="PANTHER" id="PTHR48006">
    <property type="entry name" value="LEUCINE-RICH REPEAT-CONTAINING PROTEIN DDB_G0281931-RELATED"/>
    <property type="match status" value="1"/>
</dbReference>
<dbReference type="EMBL" id="JAKOGI010000076">
    <property type="protein sequence ID" value="KAJ8445538.1"/>
    <property type="molecule type" value="Genomic_DNA"/>
</dbReference>
<evidence type="ECO:0000256" key="10">
    <source>
        <dbReference type="ARBA" id="ARBA00022737"/>
    </source>
</evidence>
<dbReference type="Gene3D" id="3.80.10.10">
    <property type="entry name" value="Ribonuclease Inhibitor"/>
    <property type="match status" value="3"/>
</dbReference>
<dbReference type="PANTHER" id="PTHR48006:SF102">
    <property type="entry name" value="LEUCINE-RICH REPEAT-CONTAINING PROTEIN DDB_G0281931-RELATED"/>
    <property type="match status" value="1"/>
</dbReference>
<keyword evidence="14" id="KW-1133">Transmembrane helix</keyword>
<dbReference type="PROSITE" id="PS00108">
    <property type="entry name" value="PROTEIN_KINASE_ST"/>
    <property type="match status" value="1"/>
</dbReference>
<protein>
    <recommendedName>
        <fullName evidence="3">non-specific serine/threonine protein kinase</fullName>
        <ecNumber evidence="3">2.7.11.1</ecNumber>
    </recommendedName>
</protein>
<dbReference type="Pfam" id="PF07714">
    <property type="entry name" value="PK_Tyr_Ser-Thr"/>
    <property type="match status" value="2"/>
</dbReference>
<evidence type="ECO:0000256" key="16">
    <source>
        <dbReference type="ARBA" id="ARBA00047899"/>
    </source>
</evidence>
<evidence type="ECO:0000256" key="11">
    <source>
        <dbReference type="ARBA" id="ARBA00022741"/>
    </source>
</evidence>
<evidence type="ECO:0000313" key="21">
    <source>
        <dbReference type="Proteomes" id="UP001153076"/>
    </source>
</evidence>
<keyword evidence="15" id="KW-0472">Membrane</keyword>
<dbReference type="AlphaFoldDB" id="A0A9Q1KLD8"/>
<keyword evidence="13 18" id="KW-0067">ATP-binding</keyword>
<evidence type="ECO:0000256" key="17">
    <source>
        <dbReference type="ARBA" id="ARBA00048679"/>
    </source>
</evidence>
<dbReference type="SMART" id="SM00220">
    <property type="entry name" value="S_TKc"/>
    <property type="match status" value="1"/>
</dbReference>
<dbReference type="EC" id="2.7.11.1" evidence="3"/>
<dbReference type="GO" id="GO:0051707">
    <property type="term" value="P:response to other organism"/>
    <property type="evidence" value="ECO:0007669"/>
    <property type="project" value="UniProtKB-ARBA"/>
</dbReference>
<sequence length="803" mass="89302">MALFLSLHVTFLVICLLHFSIPILPVTIIMSDSTTTPSTLLDAPQTGFTMGKNGARTDTREQQAVYDIMRATGNSWVTQIPDVCQGRWHGIECMPDKDNVYHVVALSFGALSDDTAFPACDPTRSYLSESITRLPYLRTLFLYRCLTYSPQAIPSFLGRLGSLQTLVLRDNGHVGPIPNELGNLTRLRVLDLHKNNLNGSIPVSLGLITGLRSLDLSGNRLTGQIPDISFPGLNVMDLNQNLLSGPIPSSIGLSPSLLKMDFSRNRLSGPIPDLIVGLKDLVLMDLSFNLLTGPFPKSLKNLESLQALILKGNPMTSTIIPEDTFEGMKNLVILVLSNMNLQGPIPPSLTRLPKIRVVHLDGNSLNGSIPDSFRGSRSLSELRLNDNQLSGPLPFDKDMMWKMGRKLRLYNNSGLCFKHANDGDFTDDLMHWGIGYCSIPRPGLGRTVEHVKQSRENNKAWRIFSFKELLGATNNFNYDNKLGEGSFGSAYWGQLWDGSEIAVKRLKALSDKTEMFVVEIEILARVRHKNLLNLRGYCAGGQEHLIVYDFMPNLSLHSHLHRQYSTECVLDWKRRMSIAVGSAEGVAYVSLVLDSNDAYFSSSRHLAELHCLYLHRHAAPHMIHGDIKARNILLDSDFQPRVADSRLTKIISNDTADSTKEKGTLGYLAPEYMMLGRASKSSDVYSFGIVLLELVSGRIAQLTDGMNHSIIDWALPLAREGNFREIADPELGGDFNEEELRRVVLVAFMSTQKQPEKRPSMLEVVELLKGEAGDKLAKLEGGLFRNWQSAADDKDENSEDRAI</sequence>
<feature type="binding site" evidence="18">
    <location>
        <position position="504"/>
    </location>
    <ligand>
        <name>ATP</name>
        <dbReference type="ChEBI" id="CHEBI:30616"/>
    </ligand>
</feature>
<dbReference type="Pfam" id="PF00560">
    <property type="entry name" value="LRR_1"/>
    <property type="match status" value="1"/>
</dbReference>
<dbReference type="InterPro" id="IPR017441">
    <property type="entry name" value="Protein_kinase_ATP_BS"/>
</dbReference>
<keyword evidence="6" id="KW-0433">Leucine-rich repeat</keyword>
<organism evidence="20 21">
    <name type="scientific">Carnegiea gigantea</name>
    <dbReference type="NCBI Taxonomy" id="171969"/>
    <lineage>
        <taxon>Eukaryota</taxon>
        <taxon>Viridiplantae</taxon>
        <taxon>Streptophyta</taxon>
        <taxon>Embryophyta</taxon>
        <taxon>Tracheophyta</taxon>
        <taxon>Spermatophyta</taxon>
        <taxon>Magnoliopsida</taxon>
        <taxon>eudicotyledons</taxon>
        <taxon>Gunneridae</taxon>
        <taxon>Pentapetalae</taxon>
        <taxon>Caryophyllales</taxon>
        <taxon>Cactineae</taxon>
        <taxon>Cactaceae</taxon>
        <taxon>Cactoideae</taxon>
        <taxon>Echinocereeae</taxon>
        <taxon>Carnegiea</taxon>
    </lineage>
</organism>
<dbReference type="InterPro" id="IPR000719">
    <property type="entry name" value="Prot_kinase_dom"/>
</dbReference>
<comment type="catalytic activity">
    <reaction evidence="16">
        <text>L-threonyl-[protein] + ATP = O-phospho-L-threonyl-[protein] + ADP + H(+)</text>
        <dbReference type="Rhea" id="RHEA:46608"/>
        <dbReference type="Rhea" id="RHEA-COMP:11060"/>
        <dbReference type="Rhea" id="RHEA-COMP:11605"/>
        <dbReference type="ChEBI" id="CHEBI:15378"/>
        <dbReference type="ChEBI" id="CHEBI:30013"/>
        <dbReference type="ChEBI" id="CHEBI:30616"/>
        <dbReference type="ChEBI" id="CHEBI:61977"/>
        <dbReference type="ChEBI" id="CHEBI:456216"/>
        <dbReference type="EC" id="2.7.11.1"/>
    </reaction>
</comment>
<dbReference type="Gene3D" id="1.10.510.10">
    <property type="entry name" value="Transferase(Phosphotransferase) domain 1"/>
    <property type="match status" value="1"/>
</dbReference>
<evidence type="ECO:0000256" key="9">
    <source>
        <dbReference type="ARBA" id="ARBA00022729"/>
    </source>
</evidence>
<dbReference type="InterPro" id="IPR003591">
    <property type="entry name" value="Leu-rich_rpt_typical-subtyp"/>
</dbReference>
<dbReference type="Proteomes" id="UP001153076">
    <property type="component" value="Unassembled WGS sequence"/>
</dbReference>
<dbReference type="InterPro" id="IPR032675">
    <property type="entry name" value="LRR_dom_sf"/>
</dbReference>
<keyword evidence="8" id="KW-0812">Transmembrane</keyword>
<dbReference type="PROSITE" id="PS00107">
    <property type="entry name" value="PROTEIN_KINASE_ATP"/>
    <property type="match status" value="1"/>
</dbReference>
<evidence type="ECO:0000256" key="7">
    <source>
        <dbReference type="ARBA" id="ARBA00022679"/>
    </source>
</evidence>
<proteinExistence type="predicted"/>
<dbReference type="FunFam" id="3.80.10.10:FF:000383">
    <property type="entry name" value="Leucine-rich repeat receptor protein kinase EMS1"/>
    <property type="match status" value="1"/>
</dbReference>
<comment type="subcellular location">
    <subcellularLocation>
        <location evidence="1">Cell membrane</location>
    </subcellularLocation>
    <subcellularLocation>
        <location evidence="2">Membrane</location>
        <topology evidence="2">Single-pass type I membrane protein</topology>
    </subcellularLocation>
</comment>
<evidence type="ECO:0000256" key="13">
    <source>
        <dbReference type="ARBA" id="ARBA00022840"/>
    </source>
</evidence>